<feature type="non-terminal residue" evidence="7">
    <location>
        <position position="1"/>
    </location>
</feature>
<sequence length="515" mass="58751">MVQSQGEAAQQAQKACMSCYLRKRKCDKTIPSCSTCATHDWVCDYSRQPITQQTEQAFRQQQNNDANKYLPRTHDTRVDLLNIRRSAFQQLDFPAAFFLDQNFFQQYRIQVPRAHLATSLFPFHLLGDHIAINAIVSKFFNTSHKWLPVIHETKLRSSLKQPLGIRADVALLLLSMKLLISSPQESGGNTQTEVYLATKHCLTDAEIAGVLSTEALTAALFISFYEVGHAIYPAAFLSIATCVRHGYALGLGLKQVPQIDRPFNRDELEERWRIWRAILLFDRFVNLGCPRRPFAALESNSDIGKPPIAPEEMIASNSSYLSRRDTGCFVLISESTDLLGQVLDCVSWQDDIRQQHQLEERIVQLDRTINSLITAAEVEAKKWNVPINNELAISYSAMMILHESYPWLDQQSLASIKEEHQNGAMKPILDKIMLMCKNWLSDPPSVVETTSPLVHHCIYYAIINIRKYSQIMEDERATEEVKSLTTMLRIFSQRWKAADAYLQILEAREIGGMWP</sequence>
<evidence type="ECO:0000256" key="1">
    <source>
        <dbReference type="ARBA" id="ARBA00004123"/>
    </source>
</evidence>
<dbReference type="Proteomes" id="UP000258309">
    <property type="component" value="Unassembled WGS sequence"/>
</dbReference>
<dbReference type="GO" id="GO:0008270">
    <property type="term" value="F:zinc ion binding"/>
    <property type="evidence" value="ECO:0007669"/>
    <property type="project" value="InterPro"/>
</dbReference>
<evidence type="ECO:0000259" key="6">
    <source>
        <dbReference type="PROSITE" id="PS50048"/>
    </source>
</evidence>
<keyword evidence="2" id="KW-0479">Metal-binding</keyword>
<dbReference type="InterPro" id="IPR007219">
    <property type="entry name" value="XnlR_reg_dom"/>
</dbReference>
<dbReference type="CDD" id="cd00067">
    <property type="entry name" value="GAL4"/>
    <property type="match status" value="1"/>
</dbReference>
<dbReference type="OrthoDB" id="3862662at2759"/>
<dbReference type="PANTHER" id="PTHR47338">
    <property type="entry name" value="ZN(II)2CYS6 TRANSCRIPTION FACTOR (EUROFUNG)-RELATED"/>
    <property type="match status" value="1"/>
</dbReference>
<dbReference type="SMART" id="SM00066">
    <property type="entry name" value="GAL4"/>
    <property type="match status" value="1"/>
</dbReference>
<dbReference type="InterPro" id="IPR050815">
    <property type="entry name" value="TF_fung"/>
</dbReference>
<dbReference type="AlphaFoldDB" id="A0A3E2HE97"/>
<name>A0A3E2HE97_SCYLI</name>
<organism evidence="7 8">
    <name type="scientific">Scytalidium lignicola</name>
    <name type="common">Hyphomycete</name>
    <dbReference type="NCBI Taxonomy" id="5539"/>
    <lineage>
        <taxon>Eukaryota</taxon>
        <taxon>Fungi</taxon>
        <taxon>Dikarya</taxon>
        <taxon>Ascomycota</taxon>
        <taxon>Pezizomycotina</taxon>
        <taxon>Leotiomycetes</taxon>
        <taxon>Leotiomycetes incertae sedis</taxon>
        <taxon>Scytalidium</taxon>
    </lineage>
</organism>
<dbReference type="SUPFAM" id="SSF57701">
    <property type="entry name" value="Zn2/Cys6 DNA-binding domain"/>
    <property type="match status" value="1"/>
</dbReference>
<evidence type="ECO:0000313" key="8">
    <source>
        <dbReference type="Proteomes" id="UP000258309"/>
    </source>
</evidence>
<evidence type="ECO:0000256" key="2">
    <source>
        <dbReference type="ARBA" id="ARBA00022723"/>
    </source>
</evidence>
<dbReference type="Pfam" id="PF04082">
    <property type="entry name" value="Fungal_trans"/>
    <property type="match status" value="1"/>
</dbReference>
<keyword evidence="8" id="KW-1185">Reference proteome</keyword>
<dbReference type="PROSITE" id="PS50048">
    <property type="entry name" value="ZN2_CY6_FUNGAL_2"/>
    <property type="match status" value="1"/>
</dbReference>
<dbReference type="InterPro" id="IPR036864">
    <property type="entry name" value="Zn2-C6_fun-type_DNA-bd_sf"/>
</dbReference>
<reference evidence="7 8" key="1">
    <citation type="submission" date="2018-05" db="EMBL/GenBank/DDBJ databases">
        <title>Draft genome sequence of Scytalidium lignicola DSM 105466, a ubiquitous saprotrophic fungus.</title>
        <authorList>
            <person name="Buettner E."/>
            <person name="Gebauer A.M."/>
            <person name="Hofrichter M."/>
            <person name="Liers C."/>
            <person name="Kellner H."/>
        </authorList>
    </citation>
    <scope>NUCLEOTIDE SEQUENCE [LARGE SCALE GENOMIC DNA]</scope>
    <source>
        <strain evidence="7 8">DSM 105466</strain>
    </source>
</reference>
<protein>
    <recommendedName>
        <fullName evidence="6">Zn(2)-C6 fungal-type domain-containing protein</fullName>
    </recommendedName>
</protein>
<proteinExistence type="predicted"/>
<comment type="caution">
    <text evidence="7">The sequence shown here is derived from an EMBL/GenBank/DDBJ whole genome shotgun (WGS) entry which is preliminary data.</text>
</comment>
<dbReference type="GO" id="GO:0000981">
    <property type="term" value="F:DNA-binding transcription factor activity, RNA polymerase II-specific"/>
    <property type="evidence" value="ECO:0007669"/>
    <property type="project" value="InterPro"/>
</dbReference>
<keyword evidence="4" id="KW-0804">Transcription</keyword>
<dbReference type="GO" id="GO:0005634">
    <property type="term" value="C:nucleus"/>
    <property type="evidence" value="ECO:0007669"/>
    <property type="project" value="UniProtKB-SubCell"/>
</dbReference>
<keyword evidence="3" id="KW-0805">Transcription regulation</keyword>
<feature type="domain" description="Zn(2)-C6 fungal-type" evidence="6">
    <location>
        <begin position="15"/>
        <end position="45"/>
    </location>
</feature>
<gene>
    <name evidence="7" type="ORF">B7463_g4642</name>
</gene>
<dbReference type="GO" id="GO:0006351">
    <property type="term" value="P:DNA-templated transcription"/>
    <property type="evidence" value="ECO:0007669"/>
    <property type="project" value="InterPro"/>
</dbReference>
<dbReference type="CDD" id="cd12148">
    <property type="entry name" value="fungal_TF_MHR"/>
    <property type="match status" value="1"/>
</dbReference>
<dbReference type="EMBL" id="NCSJ02000070">
    <property type="protein sequence ID" value="RFU31687.1"/>
    <property type="molecule type" value="Genomic_DNA"/>
</dbReference>
<accession>A0A3E2HE97</accession>
<feature type="non-terminal residue" evidence="7">
    <location>
        <position position="515"/>
    </location>
</feature>
<dbReference type="GO" id="GO:0003677">
    <property type="term" value="F:DNA binding"/>
    <property type="evidence" value="ECO:0007669"/>
    <property type="project" value="InterPro"/>
</dbReference>
<dbReference type="Gene3D" id="4.10.240.10">
    <property type="entry name" value="Zn(2)-C6 fungal-type DNA-binding domain"/>
    <property type="match status" value="1"/>
</dbReference>
<keyword evidence="5" id="KW-0539">Nucleus</keyword>
<comment type="subcellular location">
    <subcellularLocation>
        <location evidence="1">Nucleus</location>
    </subcellularLocation>
</comment>
<dbReference type="PANTHER" id="PTHR47338:SF20">
    <property type="entry name" value="ZN(II)2CYS6 TRANSCRIPTION FACTOR (EUROFUNG)"/>
    <property type="match status" value="1"/>
</dbReference>
<evidence type="ECO:0000256" key="3">
    <source>
        <dbReference type="ARBA" id="ARBA00023015"/>
    </source>
</evidence>
<evidence type="ECO:0000313" key="7">
    <source>
        <dbReference type="EMBL" id="RFU31687.1"/>
    </source>
</evidence>
<dbReference type="Pfam" id="PF00172">
    <property type="entry name" value="Zn_clus"/>
    <property type="match status" value="1"/>
</dbReference>
<evidence type="ECO:0000256" key="5">
    <source>
        <dbReference type="ARBA" id="ARBA00023242"/>
    </source>
</evidence>
<dbReference type="InterPro" id="IPR001138">
    <property type="entry name" value="Zn2Cys6_DnaBD"/>
</dbReference>
<dbReference type="OMA" id="MEDERAT"/>
<evidence type="ECO:0000256" key="4">
    <source>
        <dbReference type="ARBA" id="ARBA00023163"/>
    </source>
</evidence>